<dbReference type="AlphaFoldDB" id="A0A392TW49"/>
<name>A0A392TW49_9FABA</name>
<keyword evidence="2" id="KW-1185">Reference proteome</keyword>
<dbReference type="Proteomes" id="UP000265520">
    <property type="component" value="Unassembled WGS sequence"/>
</dbReference>
<reference evidence="1 2" key="1">
    <citation type="journal article" date="2018" name="Front. Plant Sci.">
        <title>Red Clover (Trifolium pratense) and Zigzag Clover (T. medium) - A Picture of Genomic Similarities and Differences.</title>
        <authorList>
            <person name="Dluhosova J."/>
            <person name="Istvanek J."/>
            <person name="Nedelnik J."/>
            <person name="Repkova J."/>
        </authorList>
    </citation>
    <scope>NUCLEOTIDE SEQUENCE [LARGE SCALE GENOMIC DNA]</scope>
    <source>
        <strain evidence="2">cv. 10/8</strain>
        <tissue evidence="1">Leaf</tissue>
    </source>
</reference>
<sequence length="71" mass="8067">MVRGRTICFDRDAINDYLGNPYTSADDDELCAYSQTLARGNWNVSTMVRTLLLPGRNLQYSRQNIPLRAKG</sequence>
<accession>A0A392TW49</accession>
<comment type="caution">
    <text evidence="1">The sequence shown here is derived from an EMBL/GenBank/DDBJ whole genome shotgun (WGS) entry which is preliminary data.</text>
</comment>
<organism evidence="1 2">
    <name type="scientific">Trifolium medium</name>
    <dbReference type="NCBI Taxonomy" id="97028"/>
    <lineage>
        <taxon>Eukaryota</taxon>
        <taxon>Viridiplantae</taxon>
        <taxon>Streptophyta</taxon>
        <taxon>Embryophyta</taxon>
        <taxon>Tracheophyta</taxon>
        <taxon>Spermatophyta</taxon>
        <taxon>Magnoliopsida</taxon>
        <taxon>eudicotyledons</taxon>
        <taxon>Gunneridae</taxon>
        <taxon>Pentapetalae</taxon>
        <taxon>rosids</taxon>
        <taxon>fabids</taxon>
        <taxon>Fabales</taxon>
        <taxon>Fabaceae</taxon>
        <taxon>Papilionoideae</taxon>
        <taxon>50 kb inversion clade</taxon>
        <taxon>NPAAA clade</taxon>
        <taxon>Hologalegina</taxon>
        <taxon>IRL clade</taxon>
        <taxon>Trifolieae</taxon>
        <taxon>Trifolium</taxon>
    </lineage>
</organism>
<evidence type="ECO:0000313" key="1">
    <source>
        <dbReference type="EMBL" id="MCI65179.1"/>
    </source>
</evidence>
<protein>
    <submittedName>
        <fullName evidence="1">Uncharacterized protein</fullName>
    </submittedName>
</protein>
<feature type="non-terminal residue" evidence="1">
    <location>
        <position position="71"/>
    </location>
</feature>
<dbReference type="EMBL" id="LXQA010671161">
    <property type="protein sequence ID" value="MCI65179.1"/>
    <property type="molecule type" value="Genomic_DNA"/>
</dbReference>
<evidence type="ECO:0000313" key="2">
    <source>
        <dbReference type="Proteomes" id="UP000265520"/>
    </source>
</evidence>
<proteinExistence type="predicted"/>